<evidence type="ECO:0000313" key="2">
    <source>
        <dbReference type="EMBL" id="MED6207343.1"/>
    </source>
</evidence>
<gene>
    <name evidence="2" type="ORF">PIB30_034957</name>
</gene>
<name>A0ABU6YDL2_9FABA</name>
<feature type="region of interest" description="Disordered" evidence="1">
    <location>
        <begin position="51"/>
        <end position="98"/>
    </location>
</feature>
<organism evidence="2 3">
    <name type="scientific">Stylosanthes scabra</name>
    <dbReference type="NCBI Taxonomy" id="79078"/>
    <lineage>
        <taxon>Eukaryota</taxon>
        <taxon>Viridiplantae</taxon>
        <taxon>Streptophyta</taxon>
        <taxon>Embryophyta</taxon>
        <taxon>Tracheophyta</taxon>
        <taxon>Spermatophyta</taxon>
        <taxon>Magnoliopsida</taxon>
        <taxon>eudicotyledons</taxon>
        <taxon>Gunneridae</taxon>
        <taxon>Pentapetalae</taxon>
        <taxon>rosids</taxon>
        <taxon>fabids</taxon>
        <taxon>Fabales</taxon>
        <taxon>Fabaceae</taxon>
        <taxon>Papilionoideae</taxon>
        <taxon>50 kb inversion clade</taxon>
        <taxon>dalbergioids sensu lato</taxon>
        <taxon>Dalbergieae</taxon>
        <taxon>Pterocarpus clade</taxon>
        <taxon>Stylosanthes</taxon>
    </lineage>
</organism>
<reference evidence="2 3" key="1">
    <citation type="journal article" date="2023" name="Plants (Basel)">
        <title>Bridging the Gap: Combining Genomics and Transcriptomics Approaches to Understand Stylosanthes scabra, an Orphan Legume from the Brazilian Caatinga.</title>
        <authorList>
            <person name="Ferreira-Neto J.R.C."/>
            <person name="da Silva M.D."/>
            <person name="Binneck E."/>
            <person name="de Melo N.F."/>
            <person name="da Silva R.H."/>
            <person name="de Melo A.L.T.M."/>
            <person name="Pandolfi V."/>
            <person name="Bustamante F.O."/>
            <person name="Brasileiro-Vidal A.C."/>
            <person name="Benko-Iseppon A.M."/>
        </authorList>
    </citation>
    <scope>NUCLEOTIDE SEQUENCE [LARGE SCALE GENOMIC DNA]</scope>
    <source>
        <tissue evidence="2">Leaves</tissue>
    </source>
</reference>
<proteinExistence type="predicted"/>
<evidence type="ECO:0000313" key="3">
    <source>
        <dbReference type="Proteomes" id="UP001341840"/>
    </source>
</evidence>
<feature type="compositionally biased region" description="Low complexity" evidence="1">
    <location>
        <begin position="61"/>
        <end position="70"/>
    </location>
</feature>
<dbReference type="EMBL" id="JASCZI010241820">
    <property type="protein sequence ID" value="MED6207343.1"/>
    <property type="molecule type" value="Genomic_DNA"/>
</dbReference>
<comment type="caution">
    <text evidence="2">The sequence shown here is derived from an EMBL/GenBank/DDBJ whole genome shotgun (WGS) entry which is preliminary data.</text>
</comment>
<sequence>MTSSPRIEVVARVIPRAGNLRFSPLSSYTMQDLLSSFLSYFLTMRPIIAGSSVPRPPRPSASPTSFSSSGTSGGVPRDRDRSPCAPVQAPIYPPPRVPMIDARHYHSLFGQRRVVPPYPRLEASEPSEEDSEEHDDTHTSSDTSHSSVDIFSVYASQGSDQESISFDSGPSSHSSFDSGSSGRWSGSTIFSGSVSSEDDLVNWHFAGMIMTYRKLGCYNSGYLPSWDVRHYCRDAFLATQFDCAMSASLDCDLVAKIQEISKSGVVTDALYVEWLNHWSSLHDVVLHEAAK</sequence>
<evidence type="ECO:0000256" key="1">
    <source>
        <dbReference type="SAM" id="MobiDB-lite"/>
    </source>
</evidence>
<feature type="region of interest" description="Disordered" evidence="1">
    <location>
        <begin position="116"/>
        <end position="145"/>
    </location>
</feature>
<feature type="compositionally biased region" description="Acidic residues" evidence="1">
    <location>
        <begin position="125"/>
        <end position="134"/>
    </location>
</feature>
<feature type="region of interest" description="Disordered" evidence="1">
    <location>
        <begin position="161"/>
        <end position="183"/>
    </location>
</feature>
<keyword evidence="3" id="KW-1185">Reference proteome</keyword>
<feature type="compositionally biased region" description="Low complexity" evidence="1">
    <location>
        <begin position="163"/>
        <end position="183"/>
    </location>
</feature>
<dbReference type="Proteomes" id="UP001341840">
    <property type="component" value="Unassembled WGS sequence"/>
</dbReference>
<accession>A0ABU6YDL2</accession>
<protein>
    <submittedName>
        <fullName evidence="2">Uncharacterized protein</fullName>
    </submittedName>
</protein>